<sequence length="214" mass="23334">MSNENDTSRIHVEIWSDIACPWCYIGKARFQSALEQFEGRDRVDVTWRAYQLMADTPVGEGRREVDALVESKGMSREQVLSMFDHVAKTGADVGLTLDFEKAIAANTFDAHRVVQLAGDRAGEVVDGLFRAHFAQGLAVDDRDVLLDVATEAGLERDVVAKQLASEDGADAVRSDLAAARELQIGGVPFFVGNRRVAVSGAQPEDVFLQLLAQA</sequence>
<dbReference type="AlphaFoldDB" id="R7WJ13"/>
<dbReference type="Pfam" id="PF01323">
    <property type="entry name" value="DSBA"/>
    <property type="match status" value="1"/>
</dbReference>
<dbReference type="InterPro" id="IPR036249">
    <property type="entry name" value="Thioredoxin-like_sf"/>
</dbReference>
<dbReference type="Gene3D" id="3.40.30.10">
    <property type="entry name" value="Glutaredoxin"/>
    <property type="match status" value="1"/>
</dbReference>
<dbReference type="PANTHER" id="PTHR13887">
    <property type="entry name" value="GLUTATHIONE S-TRANSFERASE KAPPA"/>
    <property type="match status" value="1"/>
</dbReference>
<dbReference type="GO" id="GO:0016491">
    <property type="term" value="F:oxidoreductase activity"/>
    <property type="evidence" value="ECO:0007669"/>
    <property type="project" value="InterPro"/>
</dbReference>
<dbReference type="RefSeq" id="WP_010839494.1">
    <property type="nucleotide sequence ID" value="NZ_APMY01000100.1"/>
</dbReference>
<name>R7WJ13_9NOCA</name>
<dbReference type="InterPro" id="IPR001853">
    <property type="entry name" value="DSBA-like_thioredoxin_dom"/>
</dbReference>
<evidence type="ECO:0000313" key="3">
    <source>
        <dbReference type="Proteomes" id="UP000013525"/>
    </source>
</evidence>
<keyword evidence="3" id="KW-1185">Reference proteome</keyword>
<dbReference type="GO" id="GO:0016853">
    <property type="term" value="F:isomerase activity"/>
    <property type="evidence" value="ECO:0007669"/>
    <property type="project" value="UniProtKB-KW"/>
</dbReference>
<organism evidence="2 3">
    <name type="scientific">Rhodococcus rhodnii LMG 5362</name>
    <dbReference type="NCBI Taxonomy" id="1273125"/>
    <lineage>
        <taxon>Bacteria</taxon>
        <taxon>Bacillati</taxon>
        <taxon>Actinomycetota</taxon>
        <taxon>Actinomycetes</taxon>
        <taxon>Mycobacteriales</taxon>
        <taxon>Nocardiaceae</taxon>
        <taxon>Rhodococcus</taxon>
    </lineage>
</organism>
<gene>
    <name evidence="2" type="ORF">Rrhod_3462</name>
</gene>
<protein>
    <submittedName>
        <fullName evidence="2">Dithiol-disulfide isomerase</fullName>
    </submittedName>
</protein>
<accession>R7WJ13</accession>
<evidence type="ECO:0000259" key="1">
    <source>
        <dbReference type="Pfam" id="PF01323"/>
    </source>
</evidence>
<feature type="domain" description="DSBA-like thioredoxin" evidence="1">
    <location>
        <begin position="12"/>
        <end position="211"/>
    </location>
</feature>
<dbReference type="CDD" id="cd03024">
    <property type="entry name" value="DsbA_FrnE"/>
    <property type="match status" value="1"/>
</dbReference>
<dbReference type="SUPFAM" id="SSF52833">
    <property type="entry name" value="Thioredoxin-like"/>
    <property type="match status" value="1"/>
</dbReference>
<dbReference type="EMBL" id="APMY01000100">
    <property type="protein sequence ID" value="EOM75241.1"/>
    <property type="molecule type" value="Genomic_DNA"/>
</dbReference>
<evidence type="ECO:0000313" key="2">
    <source>
        <dbReference type="EMBL" id="EOM75241.1"/>
    </source>
</evidence>
<dbReference type="Proteomes" id="UP000013525">
    <property type="component" value="Unassembled WGS sequence"/>
</dbReference>
<comment type="caution">
    <text evidence="2">The sequence shown here is derived from an EMBL/GenBank/DDBJ whole genome shotgun (WGS) entry which is preliminary data.</text>
</comment>
<reference evidence="2 3" key="1">
    <citation type="journal article" date="2013" name="Genome Announc.">
        <title>Draft Genome Sequence of Rhodococcus rhodnii Strain LMG5362, a Symbiont of Rhodnius prolixus (Hemiptera, Reduviidae, Triatominae), the Principle Vector of Trypanosoma cruzi.</title>
        <authorList>
            <person name="Pachebat J.A."/>
            <person name="van Keulen G."/>
            <person name="Whitten M.M."/>
            <person name="Girdwood S."/>
            <person name="Del Sol R."/>
            <person name="Dyson P.J."/>
            <person name="Facey P.D."/>
        </authorList>
    </citation>
    <scope>NUCLEOTIDE SEQUENCE [LARGE SCALE GENOMIC DNA]</scope>
    <source>
        <strain evidence="2 3">LMG 5362</strain>
    </source>
</reference>
<proteinExistence type="predicted"/>
<dbReference type="PANTHER" id="PTHR13887:SF41">
    <property type="entry name" value="THIOREDOXIN SUPERFAMILY PROTEIN"/>
    <property type="match status" value="1"/>
</dbReference>
<dbReference type="PATRIC" id="fig|1273125.3.peg.3298"/>
<keyword evidence="2" id="KW-0413">Isomerase</keyword>
<dbReference type="eggNOG" id="COG2761">
    <property type="taxonomic scope" value="Bacteria"/>
</dbReference>